<dbReference type="PANTHER" id="PTHR43649">
    <property type="entry name" value="ARABINOSE-BINDING PROTEIN-RELATED"/>
    <property type="match status" value="1"/>
</dbReference>
<dbReference type="EMBL" id="JQ844261">
    <property type="protein sequence ID" value="AGS53921.1"/>
    <property type="molecule type" value="Genomic_DNA"/>
</dbReference>
<dbReference type="PANTHER" id="PTHR43649:SF12">
    <property type="entry name" value="DIACETYLCHITOBIOSE BINDING PROTEIN DASA"/>
    <property type="match status" value="1"/>
</dbReference>
<dbReference type="SUPFAM" id="SSF53850">
    <property type="entry name" value="Periplasmic binding protein-like II"/>
    <property type="match status" value="1"/>
</dbReference>
<sequence>MIISPRFEELFGSEMTEILLQEYRLRNPELQISVLNAEDGNDQEPDIFLFDEGDYSALITMGALVQLNTFIEHEADGAAAGSGGIYTAEQFAIPLVSFMDMFFYNIDILTDAGFIRPPKTREEFLSYAKTVSDNNTESLEDTIGAAISLSSKDGQAMSRDIFSWMWAAGGDFWSEEDGHASQNGPVLDTQGMAGDISFFGSLYNERVLAYGVFDTTGEQRLEEFADGKIAMMVASSQAIPFLRDRMGDDAFGITNIPDTGSASKYNISLSSIYAGININCKYHDEAWNFLVFLAEKAAFFCDEFKAVPGGSSNIIPGDYVRDDLFYSKAWEIFESSQIVQGFSRKPGAAEYERIFLEELQIFFRSNRTDQATLTAIQQRWDEINFRDE</sequence>
<dbReference type="Gene3D" id="3.40.190.10">
    <property type="entry name" value="Periplasmic binding protein-like II"/>
    <property type="match status" value="1"/>
</dbReference>
<dbReference type="InterPro" id="IPR050490">
    <property type="entry name" value="Bact_solute-bd_prot1"/>
</dbReference>
<evidence type="ECO:0000313" key="1">
    <source>
        <dbReference type="EMBL" id="AGS53921.1"/>
    </source>
</evidence>
<proteinExistence type="predicted"/>
<reference evidence="1" key="1">
    <citation type="submission" date="2012-03" db="EMBL/GenBank/DDBJ databases">
        <title>Functional metagenomics reveals considerable lignocellulase gene clusters in the gut microbiome of a wood-feeding higher termite.</title>
        <authorList>
            <person name="Liu N."/>
        </authorList>
    </citation>
    <scope>NUCLEOTIDE SEQUENCE</scope>
</reference>
<dbReference type="Pfam" id="PF13416">
    <property type="entry name" value="SBP_bac_8"/>
    <property type="match status" value="1"/>
</dbReference>
<name>A0A806KNX1_9BACT</name>
<organism evidence="1">
    <name type="scientific">uncultured bacterium contig00087</name>
    <dbReference type="NCBI Taxonomy" id="1181560"/>
    <lineage>
        <taxon>Bacteria</taxon>
        <taxon>environmental samples</taxon>
    </lineage>
</organism>
<accession>A0A806KNX1</accession>
<dbReference type="AlphaFoldDB" id="A0A806KNX1"/>
<protein>
    <submittedName>
        <fullName evidence="1">ABC transport system, sugar-binding protein</fullName>
    </submittedName>
</protein>
<dbReference type="InterPro" id="IPR006059">
    <property type="entry name" value="SBP"/>
</dbReference>